<organism evidence="1 2">
    <name type="scientific">Larkinella knui</name>
    <dbReference type="NCBI Taxonomy" id="2025310"/>
    <lineage>
        <taxon>Bacteria</taxon>
        <taxon>Pseudomonadati</taxon>
        <taxon>Bacteroidota</taxon>
        <taxon>Cytophagia</taxon>
        <taxon>Cytophagales</taxon>
        <taxon>Spirosomataceae</taxon>
        <taxon>Larkinella</taxon>
    </lineage>
</organism>
<dbReference type="RefSeq" id="WP_124903719.1">
    <property type="nucleotide sequence ID" value="NZ_RQJP01000001.1"/>
</dbReference>
<dbReference type="Proteomes" id="UP000274271">
    <property type="component" value="Unassembled WGS sequence"/>
</dbReference>
<dbReference type="AlphaFoldDB" id="A0A3P1CV84"/>
<reference evidence="1 2" key="1">
    <citation type="submission" date="2018-11" db="EMBL/GenBank/DDBJ databases">
        <authorList>
            <person name="Zhou Z."/>
            <person name="Wang G."/>
        </authorList>
    </citation>
    <scope>NUCLEOTIDE SEQUENCE [LARGE SCALE GENOMIC DNA]</scope>
    <source>
        <strain evidence="1 2">KCTC42998</strain>
    </source>
</reference>
<comment type="caution">
    <text evidence="1">The sequence shown here is derived from an EMBL/GenBank/DDBJ whole genome shotgun (WGS) entry which is preliminary data.</text>
</comment>
<proteinExistence type="predicted"/>
<name>A0A3P1CV84_9BACT</name>
<accession>A0A3P1CV84</accession>
<sequence>MEPHLTIDKNRRLPPGQDYALLYQEGLKHIENLASRLWTDYNSHDPGITLLETLCYALTELGYRTDFDIKDLLAEDSDGTIQNATFFTPRQILTCRPVSENDYRKLVVDIPGVSNAWLVFDQDATDADGFRLPIPGEQPLFADYRLDLLTFADTGNRVWLRGLQKILLDLDETDAYGDLNYAQISHQVFEKNTDPAFDLYGVTFELRPPFRNWQEAEPFLALLDTLTAESAGLAVEAPSQPDPRSLRWKLVLKKAGTTDAFPLEVAVASRPSSDFRVTTEKIETYFSPAQVAALVKQLVEKLDKARSIVQQVMLTLHDNRNLGEDWLCVEPVETRDVGICADVDLRPDADPERVLAEMYVQIQNYLNPALSFYTLAELLDRGQTTAEIFEGPVLKHGFLDAGELQNAQLRREIRTSDLINLLMDVDGVLAVKTVRLTLYGTDGKPDAGQKNQRWCLHVPQNTKPVFSPAKSKLLFFKDRIPFTITNSARLQEVDDTLRMLQAIRRRSKLNGHTDDLPVPKGRFRDLAEYYSVQYELPQTYGIGEAGLPNGASPERKAQAKQLKAYLLFFDQLLADFFQQLTHSRHLLSTRNLTRTYFNRFLDDIKGVEHDGLTDELYQKNGAGEVLLEKVLDWDSGTAADQWKPRWNQLVEPEATFYDRRHRFLDHLLARFSESFSDYTLMLYQMSVDERGQADYARVVPDQLIRDKIQFLDDYAVVSSERGRAFNYAATNPRTNGIPAANPIWDTLNVSGLEKRAARLLGLADYTRRNLACPARLRMTTDKAGFAILNENDAVLAGFVFVDGILPEARPYTDQMPYWFTNPQRYRRKKQADRSFALELVDETGTAVARTTSTFGTWLEADKARDALIRAVANQGKSEGMYLIEHLLLRPRNQHYRLMPVCLDENCADCSDDDPYSFRATVVLPVWPARFQNRYFRRYAEQIIRSEAPAGLSLKICWVSNASMHRLETVYRAWLTQLQLVTETLCPTAERLEALRPFNDQLIETLGQLHSEYPAGRLHDCEESLSENTMILGNSVLGTF</sequence>
<protein>
    <submittedName>
        <fullName evidence="1">Uncharacterized protein</fullName>
    </submittedName>
</protein>
<keyword evidence="2" id="KW-1185">Reference proteome</keyword>
<evidence type="ECO:0000313" key="2">
    <source>
        <dbReference type="Proteomes" id="UP000274271"/>
    </source>
</evidence>
<dbReference type="EMBL" id="RQJP01000001">
    <property type="protein sequence ID" value="RRB17272.1"/>
    <property type="molecule type" value="Genomic_DNA"/>
</dbReference>
<gene>
    <name evidence="1" type="ORF">EHT87_03030</name>
</gene>
<dbReference type="OrthoDB" id="8263000at2"/>
<evidence type="ECO:0000313" key="1">
    <source>
        <dbReference type="EMBL" id="RRB17272.1"/>
    </source>
</evidence>